<evidence type="ECO:0000313" key="3">
    <source>
        <dbReference type="WBParaSite" id="jg6103"/>
    </source>
</evidence>
<proteinExistence type="predicted"/>
<name>A0A915EFE7_9BILA</name>
<protein>
    <submittedName>
        <fullName evidence="3">Uncharacterized protein</fullName>
    </submittedName>
</protein>
<dbReference type="WBParaSite" id="jg6103">
    <property type="protein sequence ID" value="jg6103"/>
    <property type="gene ID" value="jg6103"/>
</dbReference>
<feature type="compositionally biased region" description="Low complexity" evidence="1">
    <location>
        <begin position="419"/>
        <end position="430"/>
    </location>
</feature>
<keyword evidence="2" id="KW-1185">Reference proteome</keyword>
<accession>A0A915EFE7</accession>
<feature type="region of interest" description="Disordered" evidence="1">
    <location>
        <begin position="419"/>
        <end position="450"/>
    </location>
</feature>
<reference evidence="3" key="1">
    <citation type="submission" date="2022-11" db="UniProtKB">
        <authorList>
            <consortium name="WormBaseParasite"/>
        </authorList>
    </citation>
    <scope>IDENTIFICATION</scope>
</reference>
<evidence type="ECO:0000313" key="2">
    <source>
        <dbReference type="Proteomes" id="UP000887574"/>
    </source>
</evidence>
<organism evidence="2 3">
    <name type="scientific">Ditylenchus dipsaci</name>
    <dbReference type="NCBI Taxonomy" id="166011"/>
    <lineage>
        <taxon>Eukaryota</taxon>
        <taxon>Metazoa</taxon>
        <taxon>Ecdysozoa</taxon>
        <taxon>Nematoda</taxon>
        <taxon>Chromadorea</taxon>
        <taxon>Rhabditida</taxon>
        <taxon>Tylenchina</taxon>
        <taxon>Tylenchomorpha</taxon>
        <taxon>Sphaerularioidea</taxon>
        <taxon>Anguinidae</taxon>
        <taxon>Anguininae</taxon>
        <taxon>Ditylenchus</taxon>
    </lineage>
</organism>
<sequence>MATPSPHLERTVASVKEWSRRTTIAPTTTVHGLRDHEATILPPPIDFDSGVHDWKSFTISSEIRRKPTSIALPIVDDSAEGSQSTGNILGKQIHITMPAASTTTTSSTPKKKTNVIDTILARKQLQRIMVPLGSGMVGGRVVGYRNKVLHARRQLTRLVDANVQEKQKCDRKAACCTVRKLISENNIGCKPIGRGRVFGNYFSKNRNKKSTNKIASTPAAVIDPFTETSDPDDEILLVKHNLILNLEKFLDERKDLVKRKLELRLEKDRLEVLRKSKSESDLRHQLTGYCEIYSTCIDQMKYVQNKCQQLPDGSRIDIVHLELEESVENCLVEEIATGTAKTSESCPAEWPTLPAFNDDSNNCRCCESLNSCRQSADNSVLARRLKLEEERLKKKSAECQIQSYDEYRRLRVLQQRTNEQQLSSLSEQQSPSENVQTNLEDRSEQKRHLI</sequence>
<evidence type="ECO:0000256" key="1">
    <source>
        <dbReference type="SAM" id="MobiDB-lite"/>
    </source>
</evidence>
<dbReference type="AlphaFoldDB" id="A0A915EFE7"/>
<feature type="compositionally biased region" description="Basic and acidic residues" evidence="1">
    <location>
        <begin position="439"/>
        <end position="450"/>
    </location>
</feature>
<dbReference type="Proteomes" id="UP000887574">
    <property type="component" value="Unplaced"/>
</dbReference>